<dbReference type="InterPro" id="IPR001811">
    <property type="entry name" value="Chemokine_IL8-like_dom"/>
</dbReference>
<gene>
    <name evidence="4" type="ORF">MATL_G00028710</name>
</gene>
<dbReference type="EMBL" id="JAFDVH010000002">
    <property type="protein sequence ID" value="KAG7487926.1"/>
    <property type="molecule type" value="Genomic_DNA"/>
</dbReference>
<sequence>MRFSAFFCLLLLTCLYLSLAQGSYENCCLRYVSKVRKSTMGKVVTYRRQQTDGGCNVPAIVFTLSRGRSFCADPNQRWVQLLMKRVDKRKRS</sequence>
<protein>
    <recommendedName>
        <fullName evidence="3">Chemokine interleukin-8-like domain-containing protein</fullName>
    </recommendedName>
</protein>
<comment type="caution">
    <text evidence="4">The sequence shown here is derived from an EMBL/GenBank/DDBJ whole genome shotgun (WGS) entry which is preliminary data.</text>
</comment>
<dbReference type="InterPro" id="IPR036048">
    <property type="entry name" value="Interleukin_8-like_sf"/>
</dbReference>
<feature type="signal peptide" evidence="2">
    <location>
        <begin position="1"/>
        <end position="20"/>
    </location>
</feature>
<dbReference type="PANTHER" id="PTHR12015:SF186">
    <property type="entry name" value="C-C MOTIF CHEMOKINE 21-LIKE-RELATED"/>
    <property type="match status" value="1"/>
</dbReference>
<dbReference type="PANTHER" id="PTHR12015">
    <property type="entry name" value="SMALL INDUCIBLE CYTOKINE A"/>
    <property type="match status" value="1"/>
</dbReference>
<dbReference type="Pfam" id="PF00048">
    <property type="entry name" value="IL8"/>
    <property type="match status" value="1"/>
</dbReference>
<evidence type="ECO:0000256" key="1">
    <source>
        <dbReference type="ARBA" id="ARBA00022514"/>
    </source>
</evidence>
<dbReference type="GO" id="GO:0008009">
    <property type="term" value="F:chemokine activity"/>
    <property type="evidence" value="ECO:0007669"/>
    <property type="project" value="InterPro"/>
</dbReference>
<evidence type="ECO:0000313" key="5">
    <source>
        <dbReference type="Proteomes" id="UP001046870"/>
    </source>
</evidence>
<evidence type="ECO:0000313" key="4">
    <source>
        <dbReference type="EMBL" id="KAG7487926.1"/>
    </source>
</evidence>
<dbReference type="InterPro" id="IPR039809">
    <property type="entry name" value="Chemokine_b/g/d"/>
</dbReference>
<dbReference type="OrthoDB" id="9930747at2759"/>
<feature type="domain" description="Chemokine interleukin-8-like" evidence="3">
    <location>
        <begin position="24"/>
        <end position="86"/>
    </location>
</feature>
<proteinExistence type="predicted"/>
<accession>A0A9D3TG23</accession>
<reference evidence="4" key="1">
    <citation type="submission" date="2021-01" db="EMBL/GenBank/DDBJ databases">
        <authorList>
            <person name="Zahm M."/>
            <person name="Roques C."/>
            <person name="Cabau C."/>
            <person name="Klopp C."/>
            <person name="Donnadieu C."/>
            <person name="Jouanno E."/>
            <person name="Lampietro C."/>
            <person name="Louis A."/>
            <person name="Herpin A."/>
            <person name="Echchiki A."/>
            <person name="Berthelot C."/>
            <person name="Parey E."/>
            <person name="Roest-Crollius H."/>
            <person name="Braasch I."/>
            <person name="Postlethwait J."/>
            <person name="Bobe J."/>
            <person name="Montfort J."/>
            <person name="Bouchez O."/>
            <person name="Begum T."/>
            <person name="Mejri S."/>
            <person name="Adams A."/>
            <person name="Chen W.-J."/>
            <person name="Guiguen Y."/>
        </authorList>
    </citation>
    <scope>NUCLEOTIDE SEQUENCE</scope>
    <source>
        <strain evidence="4">YG-15Mar2019-1</strain>
        <tissue evidence="4">Brain</tissue>
    </source>
</reference>
<dbReference type="Proteomes" id="UP001046870">
    <property type="component" value="Chromosome 2"/>
</dbReference>
<dbReference type="GO" id="GO:0006955">
    <property type="term" value="P:immune response"/>
    <property type="evidence" value="ECO:0007669"/>
    <property type="project" value="InterPro"/>
</dbReference>
<keyword evidence="5" id="KW-1185">Reference proteome</keyword>
<evidence type="ECO:0000256" key="2">
    <source>
        <dbReference type="SAM" id="SignalP"/>
    </source>
</evidence>
<keyword evidence="1" id="KW-0202">Cytokine</keyword>
<dbReference type="GO" id="GO:0005615">
    <property type="term" value="C:extracellular space"/>
    <property type="evidence" value="ECO:0007669"/>
    <property type="project" value="UniProtKB-KW"/>
</dbReference>
<dbReference type="CDD" id="cd00169">
    <property type="entry name" value="Chemokine"/>
    <property type="match status" value="1"/>
</dbReference>
<dbReference type="AlphaFoldDB" id="A0A9D3TG23"/>
<feature type="chain" id="PRO_5039259986" description="Chemokine interleukin-8-like domain-containing protein" evidence="2">
    <location>
        <begin position="21"/>
        <end position="92"/>
    </location>
</feature>
<name>A0A9D3TG23_MEGAT</name>
<dbReference type="SMART" id="SM00199">
    <property type="entry name" value="SCY"/>
    <property type="match status" value="1"/>
</dbReference>
<organism evidence="4 5">
    <name type="scientific">Megalops atlanticus</name>
    <name type="common">Tarpon</name>
    <name type="synonym">Clupea gigantea</name>
    <dbReference type="NCBI Taxonomy" id="7932"/>
    <lineage>
        <taxon>Eukaryota</taxon>
        <taxon>Metazoa</taxon>
        <taxon>Chordata</taxon>
        <taxon>Craniata</taxon>
        <taxon>Vertebrata</taxon>
        <taxon>Euteleostomi</taxon>
        <taxon>Actinopterygii</taxon>
        <taxon>Neopterygii</taxon>
        <taxon>Teleostei</taxon>
        <taxon>Elopiformes</taxon>
        <taxon>Megalopidae</taxon>
        <taxon>Megalops</taxon>
    </lineage>
</organism>
<keyword evidence="2" id="KW-0732">Signal</keyword>
<dbReference type="Gene3D" id="2.40.50.40">
    <property type="match status" value="1"/>
</dbReference>
<dbReference type="SUPFAM" id="SSF54117">
    <property type="entry name" value="Interleukin 8-like chemokines"/>
    <property type="match status" value="1"/>
</dbReference>
<evidence type="ECO:0000259" key="3">
    <source>
        <dbReference type="SMART" id="SM00199"/>
    </source>
</evidence>